<proteinExistence type="inferred from homology"/>
<dbReference type="InterPro" id="IPR004554">
    <property type="entry name" value="HMG_CoA_Rdtase_eu_arc"/>
</dbReference>
<dbReference type="InterPro" id="IPR002202">
    <property type="entry name" value="HMG_CoA_Rdtase"/>
</dbReference>
<keyword evidence="5" id="KW-0560">Oxidoreductase</keyword>
<organism evidence="7 8">
    <name type="scientific">Gigaspora margarita</name>
    <dbReference type="NCBI Taxonomy" id="4874"/>
    <lineage>
        <taxon>Eukaryota</taxon>
        <taxon>Fungi</taxon>
        <taxon>Fungi incertae sedis</taxon>
        <taxon>Mucoromycota</taxon>
        <taxon>Glomeromycotina</taxon>
        <taxon>Glomeromycetes</taxon>
        <taxon>Diversisporales</taxon>
        <taxon>Gigasporaceae</taxon>
        <taxon>Gigaspora</taxon>
    </lineage>
</organism>
<dbReference type="GO" id="GO:0005789">
    <property type="term" value="C:endoplasmic reticulum membrane"/>
    <property type="evidence" value="ECO:0007669"/>
    <property type="project" value="TreeGrafter"/>
</dbReference>
<dbReference type="FunFam" id="3.30.70.420:FF:000001">
    <property type="entry name" value="3-hydroxy-3-methylglutaryl coenzyme A reductase"/>
    <property type="match status" value="1"/>
</dbReference>
<evidence type="ECO:0000313" key="8">
    <source>
        <dbReference type="Proteomes" id="UP000439903"/>
    </source>
</evidence>
<evidence type="ECO:0000256" key="3">
    <source>
        <dbReference type="ARBA" id="ARBA00012999"/>
    </source>
</evidence>
<keyword evidence="6" id="KW-0472">Membrane</keyword>
<reference evidence="7 8" key="1">
    <citation type="journal article" date="2019" name="Environ. Microbiol.">
        <title>At the nexus of three kingdoms: the genome of the mycorrhizal fungus Gigaspora margarita provides insights into plant, endobacterial and fungal interactions.</title>
        <authorList>
            <person name="Venice F."/>
            <person name="Ghignone S."/>
            <person name="Salvioli di Fossalunga A."/>
            <person name="Amselem J."/>
            <person name="Novero M."/>
            <person name="Xianan X."/>
            <person name="Sedzielewska Toro K."/>
            <person name="Morin E."/>
            <person name="Lipzen A."/>
            <person name="Grigoriev I.V."/>
            <person name="Henrissat B."/>
            <person name="Martin F.M."/>
            <person name="Bonfante P."/>
        </authorList>
    </citation>
    <scope>NUCLEOTIDE SEQUENCE [LARGE SCALE GENOMIC DNA]</scope>
    <source>
        <strain evidence="7 8">BEG34</strain>
    </source>
</reference>
<evidence type="ECO:0000256" key="6">
    <source>
        <dbReference type="ARBA" id="ARBA00023136"/>
    </source>
</evidence>
<dbReference type="Gene3D" id="3.30.70.420">
    <property type="entry name" value="Hydroxymethylglutaryl-CoA reductase, class I/II, NAD/NADP-binding domain"/>
    <property type="match status" value="1"/>
</dbReference>
<dbReference type="GO" id="GO:0008299">
    <property type="term" value="P:isoprenoid biosynthetic process"/>
    <property type="evidence" value="ECO:0007669"/>
    <property type="project" value="InterPro"/>
</dbReference>
<evidence type="ECO:0000313" key="7">
    <source>
        <dbReference type="EMBL" id="KAF0531195.1"/>
    </source>
</evidence>
<accession>A0A8H4ATH8</accession>
<dbReference type="GO" id="GO:0015936">
    <property type="term" value="P:coenzyme A metabolic process"/>
    <property type="evidence" value="ECO:0007669"/>
    <property type="project" value="InterPro"/>
</dbReference>
<comment type="caution">
    <text evidence="7">The sequence shown here is derived from an EMBL/GenBank/DDBJ whole genome shotgun (WGS) entry which is preliminary data.</text>
</comment>
<dbReference type="PROSITE" id="PS00066">
    <property type="entry name" value="HMG_COA_REDUCTASE_1"/>
    <property type="match status" value="1"/>
</dbReference>
<comment type="subcellular location">
    <subcellularLocation>
        <location evidence="1">Membrane</location>
    </subcellularLocation>
</comment>
<evidence type="ECO:0000256" key="4">
    <source>
        <dbReference type="ARBA" id="ARBA00022857"/>
    </source>
</evidence>
<evidence type="ECO:0000256" key="5">
    <source>
        <dbReference type="ARBA" id="ARBA00023002"/>
    </source>
</evidence>
<dbReference type="InterPro" id="IPR009029">
    <property type="entry name" value="HMG_CoA_Rdtase_sub-bd_dom_sf"/>
</dbReference>
<dbReference type="PROSITE" id="PS50065">
    <property type="entry name" value="HMG_COA_REDUCTASE_4"/>
    <property type="match status" value="1"/>
</dbReference>
<keyword evidence="8" id="KW-1185">Reference proteome</keyword>
<dbReference type="InterPro" id="IPR023076">
    <property type="entry name" value="HMG_CoA_Rdtase_CS"/>
</dbReference>
<name>A0A8H4ATH8_GIGMA</name>
<dbReference type="Pfam" id="PF00368">
    <property type="entry name" value="HMG-CoA_red"/>
    <property type="match status" value="2"/>
</dbReference>
<sequence length="364" mass="39284">MKTLEISALPMKGYDYSKVMGICCKNVIGYMPIPVRVAGSLKIDDKLFHIPMATTERCLVASTSRGCKAINEGGGAKTVVIQDLMTRENDRNDIVKHVFNSISRFAKLKKLKITAAGKLLFIRFSATTGDAMGMNMISKGCEKALEVMNNHFPDMQIISISGNYCSDKKPAAINWIEERGKSVIAEAIISGNIVQKVLKTNIEALVKLNISKNLVESAIAGNVGGFNAHAANIVTAMYIATGQDPAQNVESSNCITIMESINNSMRNTKDLHITCTMPSIEVGTIGEGTTLGPQSVMLEMLGIKRSHPTMPGENVKKLARIICASIMAGELSLCAALAAGHLVKSYMIHNRAAKIFIPESCLMS</sequence>
<dbReference type="GO" id="GO:0006696">
    <property type="term" value="P:ergosterol biosynthetic process"/>
    <property type="evidence" value="ECO:0007669"/>
    <property type="project" value="TreeGrafter"/>
</dbReference>
<dbReference type="AlphaFoldDB" id="A0A8H4ATH8"/>
<dbReference type="SUPFAM" id="SSF56542">
    <property type="entry name" value="Substrate-binding domain of HMG-CoA reductase"/>
    <property type="match status" value="1"/>
</dbReference>
<dbReference type="EMBL" id="WTPW01000243">
    <property type="protein sequence ID" value="KAF0531195.1"/>
    <property type="molecule type" value="Genomic_DNA"/>
</dbReference>
<dbReference type="GO" id="GO:0004420">
    <property type="term" value="F:hydroxymethylglutaryl-CoA reductase (NADPH) activity"/>
    <property type="evidence" value="ECO:0007669"/>
    <property type="project" value="UniProtKB-EC"/>
</dbReference>
<dbReference type="GO" id="GO:0005778">
    <property type="term" value="C:peroxisomal membrane"/>
    <property type="evidence" value="ECO:0007669"/>
    <property type="project" value="TreeGrafter"/>
</dbReference>
<dbReference type="OrthoDB" id="310654at2759"/>
<dbReference type="Gene3D" id="1.10.3270.10">
    <property type="entry name" value="HMGR, N-terminal domain"/>
    <property type="match status" value="1"/>
</dbReference>
<dbReference type="PRINTS" id="PR00071">
    <property type="entry name" value="HMGCOARDTASE"/>
</dbReference>
<dbReference type="InterPro" id="IPR023282">
    <property type="entry name" value="HMG_CoA_Rdtase_N"/>
</dbReference>
<dbReference type="PANTHER" id="PTHR10572:SF24">
    <property type="entry name" value="3-HYDROXY-3-METHYLGLUTARYL-COENZYME A REDUCTASE"/>
    <property type="match status" value="1"/>
</dbReference>
<dbReference type="EC" id="1.1.1.34" evidence="3"/>
<protein>
    <recommendedName>
        <fullName evidence="3">hydroxymethylglutaryl-CoA reductase (NADPH)</fullName>
        <ecNumber evidence="3">1.1.1.34</ecNumber>
    </recommendedName>
</protein>
<comment type="similarity">
    <text evidence="2">Belongs to the HMG-CoA reductase family.</text>
</comment>
<dbReference type="Proteomes" id="UP000439903">
    <property type="component" value="Unassembled WGS sequence"/>
</dbReference>
<dbReference type="InterPro" id="IPR009023">
    <property type="entry name" value="HMG_CoA_Rdtase_NAD(P)-bd_sf"/>
</dbReference>
<dbReference type="InterPro" id="IPR023074">
    <property type="entry name" value="HMG_CoA_Rdtase_cat_sf"/>
</dbReference>
<gene>
    <name evidence="7" type="ORF">F8M41_011895</name>
</gene>
<evidence type="ECO:0000256" key="1">
    <source>
        <dbReference type="ARBA" id="ARBA00004370"/>
    </source>
</evidence>
<dbReference type="SUPFAM" id="SSF55035">
    <property type="entry name" value="NAD-binding domain of HMG-CoA reductase"/>
    <property type="match status" value="1"/>
</dbReference>
<dbReference type="Gene3D" id="3.90.770.10">
    <property type="entry name" value="3-hydroxy-3-methylglutaryl-coenzyme A Reductase, Chain A, domain 2"/>
    <property type="match status" value="1"/>
</dbReference>
<dbReference type="FunFam" id="3.90.770.10:FF:000001">
    <property type="entry name" value="3-hydroxy-3-methylglutaryl coenzyme A reductase"/>
    <property type="match status" value="1"/>
</dbReference>
<dbReference type="PANTHER" id="PTHR10572">
    <property type="entry name" value="3-HYDROXY-3-METHYLGLUTARYL-COENZYME A REDUCTASE"/>
    <property type="match status" value="1"/>
</dbReference>
<keyword evidence="4" id="KW-0521">NADP</keyword>
<dbReference type="CDD" id="cd00643">
    <property type="entry name" value="HMG-CoA_reductase_classI"/>
    <property type="match status" value="1"/>
</dbReference>
<evidence type="ECO:0000256" key="2">
    <source>
        <dbReference type="ARBA" id="ARBA00007661"/>
    </source>
</evidence>